<name>A0A9P3FD06_9PEZI</name>
<feature type="signal peptide" evidence="2">
    <location>
        <begin position="1"/>
        <end position="16"/>
    </location>
</feature>
<feature type="chain" id="PRO_5040191664" evidence="2">
    <location>
        <begin position="17"/>
        <end position="218"/>
    </location>
</feature>
<protein>
    <submittedName>
        <fullName evidence="3">Uncharacterized protein</fullName>
    </submittedName>
</protein>
<evidence type="ECO:0000256" key="2">
    <source>
        <dbReference type="SAM" id="SignalP"/>
    </source>
</evidence>
<dbReference type="RefSeq" id="XP_044652826.1">
    <property type="nucleotide sequence ID" value="XM_044796891.1"/>
</dbReference>
<organism evidence="3 4">
    <name type="scientific">Cercospora kikuchii</name>
    <dbReference type="NCBI Taxonomy" id="84275"/>
    <lineage>
        <taxon>Eukaryota</taxon>
        <taxon>Fungi</taxon>
        <taxon>Dikarya</taxon>
        <taxon>Ascomycota</taxon>
        <taxon>Pezizomycotina</taxon>
        <taxon>Dothideomycetes</taxon>
        <taxon>Dothideomycetidae</taxon>
        <taxon>Mycosphaerellales</taxon>
        <taxon>Mycosphaerellaceae</taxon>
        <taxon>Cercospora</taxon>
    </lineage>
</organism>
<evidence type="ECO:0000313" key="3">
    <source>
        <dbReference type="EMBL" id="GIZ38339.1"/>
    </source>
</evidence>
<dbReference type="Proteomes" id="UP000825890">
    <property type="component" value="Unassembled WGS sequence"/>
</dbReference>
<gene>
    <name evidence="3" type="ORF">CKM354_000175900</name>
</gene>
<dbReference type="GeneID" id="68287334"/>
<feature type="region of interest" description="Disordered" evidence="1">
    <location>
        <begin position="138"/>
        <end position="202"/>
    </location>
</feature>
<feature type="compositionally biased region" description="Gly residues" evidence="1">
    <location>
        <begin position="170"/>
        <end position="187"/>
    </location>
</feature>
<dbReference type="AlphaFoldDB" id="A0A9P3FD06"/>
<feature type="compositionally biased region" description="Polar residues" evidence="1">
    <location>
        <begin position="138"/>
        <end position="159"/>
    </location>
</feature>
<evidence type="ECO:0000256" key="1">
    <source>
        <dbReference type="SAM" id="MobiDB-lite"/>
    </source>
</evidence>
<keyword evidence="4" id="KW-1185">Reference proteome</keyword>
<comment type="caution">
    <text evidence="3">The sequence shown here is derived from an EMBL/GenBank/DDBJ whole genome shotgun (WGS) entry which is preliminary data.</text>
</comment>
<reference evidence="3 4" key="1">
    <citation type="submission" date="2021-01" db="EMBL/GenBank/DDBJ databases">
        <title>Cercospora kikuchii MAFF 305040 whole genome shotgun sequence.</title>
        <authorList>
            <person name="Kashiwa T."/>
            <person name="Suzuki T."/>
        </authorList>
    </citation>
    <scope>NUCLEOTIDE SEQUENCE [LARGE SCALE GENOMIC DNA]</scope>
    <source>
        <strain evidence="3 4">MAFF 305040</strain>
    </source>
</reference>
<evidence type="ECO:0000313" key="4">
    <source>
        <dbReference type="Proteomes" id="UP000825890"/>
    </source>
</evidence>
<sequence length="218" mass="23153">MRVVIALSFVTSLATALPVPQLWLHSSSPDDKLQISKTAHRKRQVNWDYSTYYVSDPYYTYYGSGTPIGPSLNIYDFCLTEEGKKVFAQCSGGSRQETHTSYNGYLTDTETESFVAWHTGGDPLNKDGWNPFQPTTAASRINSGGSISRTGTTVNPGTRTRTDVDIDRNGGSGTNTGGRTNTGGGGTVNVNGKDKTAAGSSGKSGCLDLGIATLGTNC</sequence>
<accession>A0A9P3FD06</accession>
<dbReference type="EMBL" id="BOLY01000001">
    <property type="protein sequence ID" value="GIZ38339.1"/>
    <property type="molecule type" value="Genomic_DNA"/>
</dbReference>
<dbReference type="OrthoDB" id="3646654at2759"/>
<keyword evidence="2" id="KW-0732">Signal</keyword>
<proteinExistence type="predicted"/>